<comment type="function">
    <text evidence="6">Catalyzes the dehydration of the S-form of NAD(P)HX at the expense of ADP, which is converted to AMP. Together with NAD(P)HX epimerase, which catalyzes the epimerization of the S- and R-forms, the enzyme allows the repair of both epimers of NAD(P)HX, a damaged form of NAD(P)H that is a result of enzymatic or heat-dependent hydration.</text>
</comment>
<keyword evidence="9" id="KW-1185">Reference proteome</keyword>
<dbReference type="HOGENOM" id="CLU_024853_2_2_10"/>
<reference evidence="9" key="2">
    <citation type="submission" date="2011-02" db="EMBL/GenBank/DDBJ databases">
        <title>The complete genome of Fluviicola taffensis DSM 16823.</title>
        <authorList>
            <consortium name="US DOE Joint Genome Institute (JGI-PGF)"/>
            <person name="Lucas S."/>
            <person name="Copeland A."/>
            <person name="Lapidus A."/>
            <person name="Bruce D."/>
            <person name="Goodwin L."/>
            <person name="Pitluck S."/>
            <person name="Kyrpides N."/>
            <person name="Mavromatis K."/>
            <person name="Ivanova N."/>
            <person name="Mikhailova N."/>
            <person name="Pagani I."/>
            <person name="Chertkov O."/>
            <person name="Detter J.C."/>
            <person name="Han C."/>
            <person name="Tapia R."/>
            <person name="Land M."/>
            <person name="Hauser L."/>
            <person name="Markowitz V."/>
            <person name="Cheng J.-F."/>
            <person name="Hugenholtz P."/>
            <person name="Woyke T."/>
            <person name="Wu D."/>
            <person name="Tindall B."/>
            <person name="Pomrenke H.G."/>
            <person name="Brambilla E."/>
            <person name="Klenk H.-P."/>
            <person name="Eisen J.A."/>
        </authorList>
    </citation>
    <scope>NUCLEOTIDE SEQUENCE [LARGE SCALE GENOMIC DNA]</scope>
    <source>
        <strain evidence="9">DSM 16823 / RW262 / RW262</strain>
    </source>
</reference>
<organism evidence="8 9">
    <name type="scientific">Fluviicola taffensis (strain DSM 16823 / NCIMB 13979 / RW262)</name>
    <dbReference type="NCBI Taxonomy" id="755732"/>
    <lineage>
        <taxon>Bacteria</taxon>
        <taxon>Pseudomonadati</taxon>
        <taxon>Bacteroidota</taxon>
        <taxon>Flavobacteriia</taxon>
        <taxon>Flavobacteriales</taxon>
        <taxon>Crocinitomicaceae</taxon>
        <taxon>Fluviicola</taxon>
    </lineage>
</organism>
<dbReference type="NCBIfam" id="TIGR00196">
    <property type="entry name" value="yjeF_cterm"/>
    <property type="match status" value="1"/>
</dbReference>
<feature type="binding site" evidence="6">
    <location>
        <begin position="183"/>
        <end position="187"/>
    </location>
    <ligand>
        <name>AMP</name>
        <dbReference type="ChEBI" id="CHEBI:456215"/>
    </ligand>
</feature>
<dbReference type="GO" id="GO:0110051">
    <property type="term" value="P:metabolite repair"/>
    <property type="evidence" value="ECO:0007669"/>
    <property type="project" value="TreeGrafter"/>
</dbReference>
<evidence type="ECO:0000256" key="5">
    <source>
        <dbReference type="ARBA" id="ARBA00023239"/>
    </source>
</evidence>
<feature type="binding site" evidence="6">
    <location>
        <position position="148"/>
    </location>
    <ligand>
        <name>(6S)-NADPHX</name>
        <dbReference type="ChEBI" id="CHEBI:64076"/>
    </ligand>
</feature>
<comment type="catalytic activity">
    <reaction evidence="6">
        <text>(6S)-NADPHX + ADP = AMP + phosphate + NADPH + H(+)</text>
        <dbReference type="Rhea" id="RHEA:32235"/>
        <dbReference type="ChEBI" id="CHEBI:15378"/>
        <dbReference type="ChEBI" id="CHEBI:43474"/>
        <dbReference type="ChEBI" id="CHEBI:57783"/>
        <dbReference type="ChEBI" id="CHEBI:64076"/>
        <dbReference type="ChEBI" id="CHEBI:456215"/>
        <dbReference type="ChEBI" id="CHEBI:456216"/>
        <dbReference type="EC" id="4.2.1.136"/>
    </reaction>
</comment>
<evidence type="ECO:0000256" key="4">
    <source>
        <dbReference type="ARBA" id="ARBA00023027"/>
    </source>
</evidence>
<feature type="binding site" evidence="6">
    <location>
        <position position="98"/>
    </location>
    <ligand>
        <name>(6S)-NADPHX</name>
        <dbReference type="ChEBI" id="CHEBI:64076"/>
    </ligand>
</feature>
<dbReference type="EC" id="4.2.1.136" evidence="6"/>
<dbReference type="STRING" id="755732.Fluta_3202"/>
<evidence type="ECO:0000256" key="6">
    <source>
        <dbReference type="HAMAP-Rule" id="MF_01965"/>
    </source>
</evidence>
<dbReference type="PROSITE" id="PS51383">
    <property type="entry name" value="YJEF_C_3"/>
    <property type="match status" value="1"/>
</dbReference>
<dbReference type="GO" id="GO:0046496">
    <property type="term" value="P:nicotinamide nucleotide metabolic process"/>
    <property type="evidence" value="ECO:0007669"/>
    <property type="project" value="UniProtKB-UniRule"/>
</dbReference>
<name>F2I9J5_FLUTR</name>
<evidence type="ECO:0000313" key="9">
    <source>
        <dbReference type="Proteomes" id="UP000007463"/>
    </source>
</evidence>
<dbReference type="GO" id="GO:0052855">
    <property type="term" value="F:ADP-dependent NAD(P)H-hydrate dehydratase activity"/>
    <property type="evidence" value="ECO:0007669"/>
    <property type="project" value="UniProtKB-UniRule"/>
</dbReference>
<protein>
    <recommendedName>
        <fullName evidence="6">ADP-dependent (S)-NAD(P)H-hydrate dehydratase</fullName>
        <ecNumber evidence="6">4.2.1.136</ecNumber>
    </recommendedName>
    <alternativeName>
        <fullName evidence="6">ADP-dependent NAD(P)HX dehydratase</fullName>
    </alternativeName>
</protein>
<comment type="catalytic activity">
    <reaction evidence="6">
        <text>(6S)-NADHX + ADP = AMP + phosphate + NADH + H(+)</text>
        <dbReference type="Rhea" id="RHEA:32223"/>
        <dbReference type="ChEBI" id="CHEBI:15378"/>
        <dbReference type="ChEBI" id="CHEBI:43474"/>
        <dbReference type="ChEBI" id="CHEBI:57945"/>
        <dbReference type="ChEBI" id="CHEBI:64074"/>
        <dbReference type="ChEBI" id="CHEBI:456215"/>
        <dbReference type="ChEBI" id="CHEBI:456216"/>
        <dbReference type="EC" id="4.2.1.136"/>
    </reaction>
</comment>
<proteinExistence type="inferred from homology"/>
<dbReference type="HAMAP" id="MF_01965">
    <property type="entry name" value="NADHX_dehydratase"/>
    <property type="match status" value="1"/>
</dbReference>
<evidence type="ECO:0000256" key="1">
    <source>
        <dbReference type="ARBA" id="ARBA00022741"/>
    </source>
</evidence>
<comment type="subunit">
    <text evidence="6">Homotetramer.</text>
</comment>
<dbReference type="SUPFAM" id="SSF53613">
    <property type="entry name" value="Ribokinase-like"/>
    <property type="match status" value="1"/>
</dbReference>
<evidence type="ECO:0000313" key="8">
    <source>
        <dbReference type="EMBL" id="AEA45176.1"/>
    </source>
</evidence>
<dbReference type="Gene3D" id="3.40.1190.20">
    <property type="match status" value="1"/>
</dbReference>
<evidence type="ECO:0000256" key="2">
    <source>
        <dbReference type="ARBA" id="ARBA00022840"/>
    </source>
</evidence>
<dbReference type="EMBL" id="CP002542">
    <property type="protein sequence ID" value="AEA45176.1"/>
    <property type="molecule type" value="Genomic_DNA"/>
</dbReference>
<dbReference type="InterPro" id="IPR000631">
    <property type="entry name" value="CARKD"/>
</dbReference>
<dbReference type="OrthoDB" id="9806925at2"/>
<dbReference type="eggNOG" id="COG0063">
    <property type="taxonomic scope" value="Bacteria"/>
</dbReference>
<feature type="binding site" evidence="6">
    <location>
        <position position="40"/>
    </location>
    <ligand>
        <name>(6S)-NADPHX</name>
        <dbReference type="ChEBI" id="CHEBI:64076"/>
    </ligand>
</feature>
<dbReference type="CDD" id="cd01171">
    <property type="entry name" value="YXKO-related"/>
    <property type="match status" value="1"/>
</dbReference>
<gene>
    <name evidence="6" type="primary">nnrD</name>
    <name evidence="8" type="ordered locus">Fluta_3202</name>
</gene>
<accession>F2I9J5</accession>
<dbReference type="Pfam" id="PF01256">
    <property type="entry name" value="Carb_kinase"/>
    <property type="match status" value="1"/>
</dbReference>
<keyword evidence="1 6" id="KW-0547">Nucleotide-binding</keyword>
<feature type="domain" description="YjeF C-terminal" evidence="7">
    <location>
        <begin position="5"/>
        <end position="271"/>
    </location>
</feature>
<dbReference type="PANTHER" id="PTHR12592:SF0">
    <property type="entry name" value="ATP-DEPENDENT (S)-NAD(P)H-HYDRATE DEHYDRATASE"/>
    <property type="match status" value="1"/>
</dbReference>
<feature type="binding site" evidence="6">
    <location>
        <position position="212"/>
    </location>
    <ligand>
        <name>(6S)-NADPHX</name>
        <dbReference type="ChEBI" id="CHEBI:64076"/>
    </ligand>
</feature>
<dbReference type="AlphaFoldDB" id="F2I9J5"/>
<keyword evidence="4 6" id="KW-0520">NAD</keyword>
<sequence length="273" mass="29754">MNQLKKEDIKTLLKQREANSSKKDYGHALIVAGKKCSMGAAVIAARGAIRTGVGLLTVCVPEEEREILQISVPEAMLLLREDQQYDFDHFSAIGAGSGMGINKTTEELLINLLAQFKKPIVLDADALTLVSNRKLHAYIPQETIITPHILEFDRLFGAHQNNDDRMNTAITKAREYQIIIVLKSHQTAIITPDEVFQNSTGNAGLAKGGSGDALTGVITSFLAQGYTPLNAAKLAVYLHGLAADITLNEQCMESMVITDVIENFGKAFESIRS</sequence>
<dbReference type="PANTHER" id="PTHR12592">
    <property type="entry name" value="ATP-DEPENDENT (S)-NAD(P)H-HYDRATE DEHYDRATASE FAMILY MEMBER"/>
    <property type="match status" value="1"/>
</dbReference>
<dbReference type="Proteomes" id="UP000007463">
    <property type="component" value="Chromosome"/>
</dbReference>
<dbReference type="GO" id="GO:0052856">
    <property type="term" value="F:NAD(P)HX epimerase activity"/>
    <property type="evidence" value="ECO:0007669"/>
    <property type="project" value="TreeGrafter"/>
</dbReference>
<evidence type="ECO:0000259" key="7">
    <source>
        <dbReference type="PROSITE" id="PS51383"/>
    </source>
</evidence>
<keyword evidence="2 6" id="KW-0067">ATP-binding</keyword>
<dbReference type="RefSeq" id="WP_013687943.1">
    <property type="nucleotide sequence ID" value="NC_015321.1"/>
</dbReference>
<reference evidence="8 9" key="1">
    <citation type="journal article" date="2011" name="Stand. Genomic Sci.">
        <title>Complete genome sequence of the gliding freshwater bacterium Fluviicola taffensis type strain (RW262).</title>
        <authorList>
            <person name="Woyke T."/>
            <person name="Chertkov O."/>
            <person name="Lapidus A."/>
            <person name="Nolan M."/>
            <person name="Lucas S."/>
            <person name="Del Rio T.G."/>
            <person name="Tice H."/>
            <person name="Cheng J.F."/>
            <person name="Tapia R."/>
            <person name="Han C."/>
            <person name="Goodwin L."/>
            <person name="Pitluck S."/>
            <person name="Liolios K."/>
            <person name="Pagani I."/>
            <person name="Ivanova N."/>
            <person name="Huntemann M."/>
            <person name="Mavromatis K."/>
            <person name="Mikhailova N."/>
            <person name="Pati A."/>
            <person name="Chen A."/>
            <person name="Palaniappan K."/>
            <person name="Land M."/>
            <person name="Hauser L."/>
            <person name="Brambilla E.M."/>
            <person name="Rohde M."/>
            <person name="Mwirichia R."/>
            <person name="Sikorski J."/>
            <person name="Tindall B.J."/>
            <person name="Goker M."/>
            <person name="Bristow J."/>
            <person name="Eisen J.A."/>
            <person name="Markowitz V."/>
            <person name="Hugenholtz P."/>
            <person name="Klenk H.P."/>
            <person name="Kyrpides N.C."/>
        </authorList>
    </citation>
    <scope>NUCLEOTIDE SEQUENCE [LARGE SCALE GENOMIC DNA]</scope>
    <source>
        <strain evidence="9">DSM 16823 / RW262 / RW262</strain>
    </source>
</reference>
<evidence type="ECO:0000256" key="3">
    <source>
        <dbReference type="ARBA" id="ARBA00022857"/>
    </source>
</evidence>
<feature type="binding site" evidence="6">
    <location>
        <position position="211"/>
    </location>
    <ligand>
        <name>AMP</name>
        <dbReference type="ChEBI" id="CHEBI:456215"/>
    </ligand>
</feature>
<comment type="cofactor">
    <cofactor evidence="6">
        <name>Mg(2+)</name>
        <dbReference type="ChEBI" id="CHEBI:18420"/>
    </cofactor>
</comment>
<dbReference type="GO" id="GO:0005524">
    <property type="term" value="F:ATP binding"/>
    <property type="evidence" value="ECO:0007669"/>
    <property type="project" value="UniProtKB-KW"/>
</dbReference>
<keyword evidence="5 6" id="KW-0456">Lyase</keyword>
<comment type="similarity">
    <text evidence="6">Belongs to the NnrD/CARKD family.</text>
</comment>
<dbReference type="KEGG" id="fte:Fluta_3202"/>
<dbReference type="InterPro" id="IPR029056">
    <property type="entry name" value="Ribokinase-like"/>
</dbReference>
<keyword evidence="3 6" id="KW-0521">NADP</keyword>